<evidence type="ECO:0000259" key="5">
    <source>
        <dbReference type="PROSITE" id="PS50931"/>
    </source>
</evidence>
<gene>
    <name evidence="6" type="ORF">SAMN05216215_102838</name>
</gene>
<dbReference type="AlphaFoldDB" id="A0A1H3KGZ2"/>
<dbReference type="Gene3D" id="1.10.10.10">
    <property type="entry name" value="Winged helix-like DNA-binding domain superfamily/Winged helix DNA-binding domain"/>
    <property type="match status" value="1"/>
</dbReference>
<dbReference type="GO" id="GO:0032993">
    <property type="term" value="C:protein-DNA complex"/>
    <property type="evidence" value="ECO:0007669"/>
    <property type="project" value="TreeGrafter"/>
</dbReference>
<dbReference type="PANTHER" id="PTHR30346">
    <property type="entry name" value="TRANSCRIPTIONAL DUAL REGULATOR HCAR-RELATED"/>
    <property type="match status" value="1"/>
</dbReference>
<evidence type="ECO:0000256" key="4">
    <source>
        <dbReference type="ARBA" id="ARBA00023163"/>
    </source>
</evidence>
<evidence type="ECO:0000313" key="7">
    <source>
        <dbReference type="Proteomes" id="UP000199529"/>
    </source>
</evidence>
<dbReference type="InterPro" id="IPR000847">
    <property type="entry name" value="LysR_HTH_N"/>
</dbReference>
<dbReference type="Pfam" id="PF00126">
    <property type="entry name" value="HTH_1"/>
    <property type="match status" value="1"/>
</dbReference>
<dbReference type="CDD" id="cd05466">
    <property type="entry name" value="PBP2_LTTR_substrate"/>
    <property type="match status" value="1"/>
</dbReference>
<dbReference type="SUPFAM" id="SSF46785">
    <property type="entry name" value="Winged helix' DNA-binding domain"/>
    <property type="match status" value="1"/>
</dbReference>
<organism evidence="6 7">
    <name type="scientific">Saccharopolyspora shandongensis</name>
    <dbReference type="NCBI Taxonomy" id="418495"/>
    <lineage>
        <taxon>Bacteria</taxon>
        <taxon>Bacillati</taxon>
        <taxon>Actinomycetota</taxon>
        <taxon>Actinomycetes</taxon>
        <taxon>Pseudonocardiales</taxon>
        <taxon>Pseudonocardiaceae</taxon>
        <taxon>Saccharopolyspora</taxon>
    </lineage>
</organism>
<keyword evidence="4" id="KW-0804">Transcription</keyword>
<evidence type="ECO:0000256" key="3">
    <source>
        <dbReference type="ARBA" id="ARBA00023125"/>
    </source>
</evidence>
<keyword evidence="3" id="KW-0238">DNA-binding</keyword>
<evidence type="ECO:0000256" key="2">
    <source>
        <dbReference type="ARBA" id="ARBA00023015"/>
    </source>
</evidence>
<evidence type="ECO:0000256" key="1">
    <source>
        <dbReference type="ARBA" id="ARBA00009437"/>
    </source>
</evidence>
<keyword evidence="2" id="KW-0805">Transcription regulation</keyword>
<dbReference type="RefSeq" id="WP_093270275.1">
    <property type="nucleotide sequence ID" value="NZ_FNOK01000028.1"/>
</dbReference>
<dbReference type="Gene3D" id="3.40.190.290">
    <property type="match status" value="1"/>
</dbReference>
<dbReference type="FunFam" id="1.10.10.10:FF:000001">
    <property type="entry name" value="LysR family transcriptional regulator"/>
    <property type="match status" value="1"/>
</dbReference>
<dbReference type="EMBL" id="FNOK01000028">
    <property type="protein sequence ID" value="SDY51366.1"/>
    <property type="molecule type" value="Genomic_DNA"/>
</dbReference>
<dbReference type="InterPro" id="IPR036390">
    <property type="entry name" value="WH_DNA-bd_sf"/>
</dbReference>
<dbReference type="PROSITE" id="PS50931">
    <property type="entry name" value="HTH_LYSR"/>
    <property type="match status" value="1"/>
</dbReference>
<evidence type="ECO:0000313" key="6">
    <source>
        <dbReference type="EMBL" id="SDY51366.1"/>
    </source>
</evidence>
<name>A0A1H3KGZ2_9PSEU</name>
<dbReference type="GO" id="GO:0003677">
    <property type="term" value="F:DNA binding"/>
    <property type="evidence" value="ECO:0007669"/>
    <property type="project" value="UniProtKB-KW"/>
</dbReference>
<comment type="similarity">
    <text evidence="1">Belongs to the LysR transcriptional regulatory family.</text>
</comment>
<dbReference type="GO" id="GO:0003700">
    <property type="term" value="F:DNA-binding transcription factor activity"/>
    <property type="evidence" value="ECO:0007669"/>
    <property type="project" value="InterPro"/>
</dbReference>
<dbReference type="InterPro" id="IPR036388">
    <property type="entry name" value="WH-like_DNA-bd_sf"/>
</dbReference>
<feature type="domain" description="HTH lysR-type" evidence="5">
    <location>
        <begin position="1"/>
        <end position="58"/>
    </location>
</feature>
<proteinExistence type="inferred from homology"/>
<dbReference type="Proteomes" id="UP000199529">
    <property type="component" value="Unassembled WGS sequence"/>
</dbReference>
<protein>
    <submittedName>
        <fullName evidence="6">Transcriptional regulator, LysR family</fullName>
    </submittedName>
</protein>
<dbReference type="Pfam" id="PF03466">
    <property type="entry name" value="LysR_substrate"/>
    <property type="match status" value="1"/>
</dbReference>
<reference evidence="7" key="1">
    <citation type="submission" date="2016-10" db="EMBL/GenBank/DDBJ databases">
        <authorList>
            <person name="Varghese N."/>
            <person name="Submissions S."/>
        </authorList>
    </citation>
    <scope>NUCLEOTIDE SEQUENCE [LARGE SCALE GENOMIC DNA]</scope>
    <source>
        <strain evidence="7">CGMCC 4.3530</strain>
    </source>
</reference>
<dbReference type="PRINTS" id="PR00039">
    <property type="entry name" value="HTHLYSR"/>
</dbReference>
<keyword evidence="7" id="KW-1185">Reference proteome</keyword>
<dbReference type="PANTHER" id="PTHR30346:SF28">
    <property type="entry name" value="HTH-TYPE TRANSCRIPTIONAL REGULATOR CYNR"/>
    <property type="match status" value="1"/>
</dbReference>
<dbReference type="SUPFAM" id="SSF53850">
    <property type="entry name" value="Periplasmic binding protein-like II"/>
    <property type="match status" value="1"/>
</dbReference>
<accession>A0A1H3KGZ2</accession>
<dbReference type="STRING" id="418495.SAMN05216215_102838"/>
<dbReference type="InterPro" id="IPR005119">
    <property type="entry name" value="LysR_subst-bd"/>
</dbReference>
<sequence>MEFRQAEQFLAVVENGGLAHAAAALHLAQPSLSQTIRTLERELKAPLFHRVGRGLVLTSAGEALVEPARQLLRDLATARASVAEVAGIRGGQLDIAAMGGPLELILPAVGAFRRQHPEVFIRLENPSMESELLHQMRQGHSELGFATLLPEVDPHQLPGVEVTTFPPSPLMLVLPPSADHALPDPLPIGQLPDIPTMAVPGGAYARSAVETALRKARVRTRLAVVTAHRNTQTSLVLRGIGMAFATRKQALWAQERGALIRHLDPAVTLSTCAVRRPVPLSPAARAFLSLATECLGDPTS</sequence>
<dbReference type="OrthoDB" id="3181812at2"/>